<sequence length="98" mass="11267">MAIQNEIELCIGEFSGFGHVLTCGIVALNSNEAKLIWRKYNLGLYSSLRNEYQSGVRNIQIGKRHIFPSTELFSRELQPAVRKRYYGEGNCKQKEKNL</sequence>
<evidence type="ECO:0000313" key="1">
    <source>
        <dbReference type="EMBL" id="CAI9731553.1"/>
    </source>
</evidence>
<dbReference type="EMBL" id="OX597826">
    <property type="protein sequence ID" value="CAI9731553.1"/>
    <property type="molecule type" value="Genomic_DNA"/>
</dbReference>
<organism evidence="1 2">
    <name type="scientific">Octopus vulgaris</name>
    <name type="common">Common octopus</name>
    <dbReference type="NCBI Taxonomy" id="6645"/>
    <lineage>
        <taxon>Eukaryota</taxon>
        <taxon>Metazoa</taxon>
        <taxon>Spiralia</taxon>
        <taxon>Lophotrochozoa</taxon>
        <taxon>Mollusca</taxon>
        <taxon>Cephalopoda</taxon>
        <taxon>Coleoidea</taxon>
        <taxon>Octopodiformes</taxon>
        <taxon>Octopoda</taxon>
        <taxon>Incirrata</taxon>
        <taxon>Octopodidae</taxon>
        <taxon>Octopus</taxon>
    </lineage>
</organism>
<reference evidence="1" key="1">
    <citation type="submission" date="2023-08" db="EMBL/GenBank/DDBJ databases">
        <authorList>
            <person name="Alioto T."/>
            <person name="Alioto T."/>
            <person name="Gomez Garrido J."/>
        </authorList>
    </citation>
    <scope>NUCLEOTIDE SEQUENCE</scope>
</reference>
<dbReference type="Proteomes" id="UP001162480">
    <property type="component" value="Chromosome 13"/>
</dbReference>
<name>A0AA36BBV3_OCTVU</name>
<gene>
    <name evidence="1" type="ORF">OCTVUL_1B009189</name>
</gene>
<proteinExistence type="predicted"/>
<dbReference type="AlphaFoldDB" id="A0AA36BBV3"/>
<keyword evidence="2" id="KW-1185">Reference proteome</keyword>
<accession>A0AA36BBV3</accession>
<protein>
    <submittedName>
        <fullName evidence="1">Uncharacterized protein</fullName>
    </submittedName>
</protein>
<evidence type="ECO:0000313" key="2">
    <source>
        <dbReference type="Proteomes" id="UP001162480"/>
    </source>
</evidence>